<protein>
    <submittedName>
        <fullName evidence="2">Uncharacterized protein</fullName>
    </submittedName>
</protein>
<organism evidence="2 3">
    <name type="scientific">Prochlorococcus marinus XMU1408</name>
    <dbReference type="NCBI Taxonomy" id="2213228"/>
    <lineage>
        <taxon>Bacteria</taxon>
        <taxon>Bacillati</taxon>
        <taxon>Cyanobacteriota</taxon>
        <taxon>Cyanophyceae</taxon>
        <taxon>Synechococcales</taxon>
        <taxon>Prochlorococcaceae</taxon>
        <taxon>Prochlorococcus</taxon>
    </lineage>
</organism>
<dbReference type="OrthoDB" id="541277at2"/>
<feature type="transmembrane region" description="Helical" evidence="1">
    <location>
        <begin position="99"/>
        <end position="121"/>
    </location>
</feature>
<keyword evidence="1" id="KW-0812">Transmembrane</keyword>
<keyword evidence="1" id="KW-1133">Transmembrane helix</keyword>
<feature type="transmembrane region" description="Helical" evidence="1">
    <location>
        <begin position="22"/>
        <end position="39"/>
    </location>
</feature>
<evidence type="ECO:0000256" key="1">
    <source>
        <dbReference type="SAM" id="Phobius"/>
    </source>
</evidence>
<dbReference type="PROSITE" id="PS51450">
    <property type="entry name" value="LRR"/>
    <property type="match status" value="1"/>
</dbReference>
<gene>
    <name evidence="2" type="ORF">DNJ73_00360</name>
</gene>
<dbReference type="EMBL" id="QJUE01000001">
    <property type="protein sequence ID" value="PYE03676.1"/>
    <property type="molecule type" value="Genomic_DNA"/>
</dbReference>
<dbReference type="Proteomes" id="UP000247807">
    <property type="component" value="Unassembled WGS sequence"/>
</dbReference>
<dbReference type="AlphaFoldDB" id="A0A318R1N9"/>
<comment type="caution">
    <text evidence="2">The sequence shown here is derived from an EMBL/GenBank/DDBJ whole genome shotgun (WGS) entry which is preliminary data.</text>
</comment>
<accession>A0A318R1N9</accession>
<name>A0A318R1N9_PROMR</name>
<dbReference type="RefSeq" id="WP_158465750.1">
    <property type="nucleotide sequence ID" value="NZ_QJUE01000001.1"/>
</dbReference>
<dbReference type="InterPro" id="IPR001611">
    <property type="entry name" value="Leu-rich_rpt"/>
</dbReference>
<sequence length="196" mass="21878">MSLGITELELTDVNTISIPTDAISTLSLLIIFALLGYFFHKILNTQTNQFFEKINDDSNLELVKEKLEDKLMLESTKVNQERVEKPFMKKVNFLSPSKLLGMSSMTVVAIGGASLLGIQAMQNSNQGVNVSQVKVKSKNQSAKTFLSVVKLQSLNKAQNKIKKINYIDPLLSAINSSTHKNFYQFTASKAEDFFSF</sequence>
<evidence type="ECO:0000313" key="3">
    <source>
        <dbReference type="Proteomes" id="UP000247807"/>
    </source>
</evidence>
<keyword evidence="1" id="KW-0472">Membrane</keyword>
<proteinExistence type="predicted"/>
<evidence type="ECO:0000313" key="2">
    <source>
        <dbReference type="EMBL" id="PYE03676.1"/>
    </source>
</evidence>
<reference evidence="2 3" key="1">
    <citation type="journal article" date="2018" name="Appl. Environ. Microbiol.">
        <title>Genome rearrangement shapes Prochlorococcus ecological adaptation.</title>
        <authorList>
            <person name="Yan W."/>
            <person name="Wei S."/>
            <person name="Wang Q."/>
            <person name="Xiao X."/>
            <person name="Zeng Q."/>
            <person name="Jiao N."/>
            <person name="Zhang R."/>
        </authorList>
    </citation>
    <scope>NUCLEOTIDE SEQUENCE [LARGE SCALE GENOMIC DNA]</scope>
    <source>
        <strain evidence="2 3">XMU1408</strain>
    </source>
</reference>